<accession>A0A2L0V034</accession>
<feature type="transmembrane region" description="Helical" evidence="1">
    <location>
        <begin position="85"/>
        <end position="106"/>
    </location>
</feature>
<sequence length="110" mass="12579">MDITMEIWAVFQTNAFWYGIVLGTACCISAFMFYTDGSFIPALLMASLSAFGYYIWFDYNSLAIYTYLAIGSLWYIYNIKDYQSILHGTAGLLLWPFDIIVVLFQVGDDI</sequence>
<keyword evidence="1" id="KW-0812">Transmembrane</keyword>
<reference evidence="2 3" key="1">
    <citation type="submission" date="2017-06" db="EMBL/GenBank/DDBJ databases">
        <authorList>
            <person name="Kim H.J."/>
            <person name="Triplett B.A."/>
        </authorList>
    </citation>
    <scope>NUCLEOTIDE SEQUENCE [LARGE SCALE GENOMIC DNA]</scope>
</reference>
<keyword evidence="1" id="KW-0472">Membrane</keyword>
<proteinExistence type="predicted"/>
<evidence type="ECO:0000256" key="1">
    <source>
        <dbReference type="SAM" id="Phobius"/>
    </source>
</evidence>
<dbReference type="RefSeq" id="YP_009612041.1">
    <property type="nucleotide sequence ID" value="NC_042013.1"/>
</dbReference>
<feature type="transmembrane region" description="Helical" evidence="1">
    <location>
        <begin position="62"/>
        <end position="78"/>
    </location>
</feature>
<feature type="transmembrane region" description="Helical" evidence="1">
    <location>
        <begin position="15"/>
        <end position="34"/>
    </location>
</feature>
<protein>
    <submittedName>
        <fullName evidence="2">Uncharacterized protein</fullName>
    </submittedName>
</protein>
<keyword evidence="1" id="KW-1133">Transmembrane helix</keyword>
<evidence type="ECO:0000313" key="3">
    <source>
        <dbReference type="Proteomes" id="UP000223025"/>
    </source>
</evidence>
<organism evidence="2 3">
    <name type="scientific">Agrobacterium phage Atu_ph07</name>
    <dbReference type="NCBI Taxonomy" id="2024264"/>
    <lineage>
        <taxon>Viruses</taxon>
        <taxon>Duplodnaviria</taxon>
        <taxon>Heunggongvirae</taxon>
        <taxon>Uroviricota</taxon>
        <taxon>Caudoviricetes</taxon>
        <taxon>Polybotosvirus</taxon>
        <taxon>Polybotosvirus Atuph07</taxon>
    </lineage>
</organism>
<name>A0A2L0V034_9CAUD</name>
<dbReference type="EMBL" id="MF403008">
    <property type="protein sequence ID" value="AUZ95135.1"/>
    <property type="molecule type" value="Genomic_DNA"/>
</dbReference>
<dbReference type="Proteomes" id="UP000223025">
    <property type="component" value="Segment"/>
</dbReference>
<keyword evidence="3" id="KW-1185">Reference proteome</keyword>
<dbReference type="GeneID" id="40088379"/>
<evidence type="ECO:0000313" key="2">
    <source>
        <dbReference type="EMBL" id="AUZ95135.1"/>
    </source>
</evidence>
<dbReference type="KEGG" id="vg:40088379"/>